<protein>
    <submittedName>
        <fullName evidence="1">Uncharacterized protein</fullName>
    </submittedName>
</protein>
<name>A0A0E0Q6W5_ORYRU</name>
<accession>A0A0E0Q6W5</accession>
<proteinExistence type="predicted"/>
<reference evidence="1" key="2">
    <citation type="submission" date="2015-06" db="UniProtKB">
        <authorList>
            <consortium name="EnsemblPlants"/>
        </authorList>
    </citation>
    <scope>IDENTIFICATION</scope>
</reference>
<dbReference type="HOGENOM" id="CLU_053775_0_0_1"/>
<sequence length="325" mass="37641">MHVTPQNFTAYNLSPTQSQDFGITHSSLPKSNVNSFQQNGSYVQPTMHKAKHRLQNDDIKLASSAMDQFHEEFSFKRKNLEEEIYRDMMNRLNVCVLNKRLEPTFVLEQKPNNVELSTKKKMVPVFEFSEIEEPFVLPDEFRAKEVDEHQIDGARVLENTEKTLEGHHMAKHDIVQKIQSAINEGRLHFATPRKKKSLAQVGGSSTRKQIWVPKSRGQEKGLATGARVYKRLQFRKRLLNLGGSVQEQNEPYVKVEVEANNEKGVRRYAPNQRFAFNHQVLHHHIIYILHLCNRGLCLGLIIILGYHTSLYIMEGCYHIVLHLNY</sequence>
<dbReference type="OMA" id="QACIWAT"/>
<organism evidence="1 2">
    <name type="scientific">Oryza rufipogon</name>
    <name type="common">Brownbeard rice</name>
    <name type="synonym">Asian wild rice</name>
    <dbReference type="NCBI Taxonomy" id="4529"/>
    <lineage>
        <taxon>Eukaryota</taxon>
        <taxon>Viridiplantae</taxon>
        <taxon>Streptophyta</taxon>
        <taxon>Embryophyta</taxon>
        <taxon>Tracheophyta</taxon>
        <taxon>Spermatophyta</taxon>
        <taxon>Magnoliopsida</taxon>
        <taxon>Liliopsida</taxon>
        <taxon>Poales</taxon>
        <taxon>Poaceae</taxon>
        <taxon>BOP clade</taxon>
        <taxon>Oryzoideae</taxon>
        <taxon>Oryzeae</taxon>
        <taxon>Oryzinae</taxon>
        <taxon>Oryza</taxon>
    </lineage>
</organism>
<keyword evidence="2" id="KW-1185">Reference proteome</keyword>
<dbReference type="Gramene" id="ORUFI07G11020.1">
    <property type="protein sequence ID" value="ORUFI07G11020.1"/>
    <property type="gene ID" value="ORUFI07G11020"/>
</dbReference>
<dbReference type="EnsemblPlants" id="ORUFI07G11020.1">
    <property type="protein sequence ID" value="ORUFI07G11020.1"/>
    <property type="gene ID" value="ORUFI07G11020"/>
</dbReference>
<evidence type="ECO:0000313" key="1">
    <source>
        <dbReference type="EnsemblPlants" id="ORUFI07G11020.1"/>
    </source>
</evidence>
<evidence type="ECO:0000313" key="2">
    <source>
        <dbReference type="Proteomes" id="UP000008022"/>
    </source>
</evidence>
<dbReference type="AlphaFoldDB" id="A0A0E0Q6W5"/>
<dbReference type="Proteomes" id="UP000008022">
    <property type="component" value="Unassembled WGS sequence"/>
</dbReference>
<reference evidence="2" key="1">
    <citation type="submission" date="2013-06" db="EMBL/GenBank/DDBJ databases">
        <authorList>
            <person name="Zhao Q."/>
        </authorList>
    </citation>
    <scope>NUCLEOTIDE SEQUENCE</scope>
    <source>
        <strain evidence="2">cv. W1943</strain>
    </source>
</reference>